<dbReference type="Proteomes" id="UP000275256">
    <property type="component" value="Unassembled WGS sequence"/>
</dbReference>
<dbReference type="InterPro" id="IPR008928">
    <property type="entry name" value="6-hairpin_glycosidase_sf"/>
</dbReference>
<proteinExistence type="predicted"/>
<keyword evidence="2" id="KW-1185">Reference proteome</keyword>
<dbReference type="SUPFAM" id="SSF48208">
    <property type="entry name" value="Six-hairpin glycosidases"/>
    <property type="match status" value="1"/>
</dbReference>
<dbReference type="PIRSF" id="PIRSF028846">
    <property type="entry name" value="UCP028846"/>
    <property type="match status" value="1"/>
</dbReference>
<dbReference type="Pfam" id="PF06824">
    <property type="entry name" value="Glyco_hydro_125"/>
    <property type="match status" value="1"/>
</dbReference>
<dbReference type="EMBL" id="REFW01000002">
    <property type="protein sequence ID" value="RMB59885.1"/>
    <property type="molecule type" value="Genomic_DNA"/>
</dbReference>
<dbReference type="GO" id="GO:0005975">
    <property type="term" value="P:carbohydrate metabolic process"/>
    <property type="evidence" value="ECO:0007669"/>
    <property type="project" value="InterPro"/>
</dbReference>
<dbReference type="InterPro" id="IPR012341">
    <property type="entry name" value="6hp_glycosidase-like_sf"/>
</dbReference>
<dbReference type="PANTHER" id="PTHR31047">
    <property type="entry name" value="MEIOTICALLY UP-REGULATED GENE 157 PROTEIN"/>
    <property type="match status" value="1"/>
</dbReference>
<gene>
    <name evidence="1" type="ORF">EAX62_09105</name>
</gene>
<dbReference type="SMART" id="SM01149">
    <property type="entry name" value="DUF1237"/>
    <property type="match status" value="1"/>
</dbReference>
<dbReference type="OrthoDB" id="181472at2"/>
<dbReference type="Gene3D" id="1.50.10.10">
    <property type="match status" value="1"/>
</dbReference>
<accession>A0A3M0G4T8</accession>
<organism evidence="1 2">
    <name type="scientific">Tessaracoccus antarcticus</name>
    <dbReference type="NCBI Taxonomy" id="2479848"/>
    <lineage>
        <taxon>Bacteria</taxon>
        <taxon>Bacillati</taxon>
        <taxon>Actinomycetota</taxon>
        <taxon>Actinomycetes</taxon>
        <taxon>Propionibacteriales</taxon>
        <taxon>Propionibacteriaceae</taxon>
        <taxon>Tessaracoccus</taxon>
    </lineage>
</organism>
<protein>
    <submittedName>
        <fullName evidence="1">Glycoside hydrolase family 125 protein</fullName>
    </submittedName>
</protein>
<dbReference type="GO" id="GO:0016787">
    <property type="term" value="F:hydrolase activity"/>
    <property type="evidence" value="ECO:0007669"/>
    <property type="project" value="UniProtKB-KW"/>
</dbReference>
<dbReference type="PANTHER" id="PTHR31047:SF0">
    <property type="entry name" value="MEIOTICALLY UP-REGULATED GENE 157 PROTEIN"/>
    <property type="match status" value="1"/>
</dbReference>
<dbReference type="AlphaFoldDB" id="A0A3M0G4T8"/>
<comment type="caution">
    <text evidence="1">The sequence shown here is derived from an EMBL/GenBank/DDBJ whole genome shotgun (WGS) entry which is preliminary data.</text>
</comment>
<keyword evidence="1" id="KW-0378">Hydrolase</keyword>
<evidence type="ECO:0000313" key="2">
    <source>
        <dbReference type="Proteomes" id="UP000275256"/>
    </source>
</evidence>
<sequence>MRAITNQAGPELREAIDHWAERITTSAGRRAAEMFTAMMLDTWCTTMSRTEDRTFVITGDIPAMWLRDSSAQVLPFLQLTDVAEVVDVLRGLVREQWRCIALDPYANAFNASDTGAHFDTDDLELHPGVWERKYEIDSLAFPVQLAHQLWQSTGDASHLDETVRAGCHDIVALWRTEQQHEELSRYRHIRPDEPQDTLAADGRGTPVAVTGMTWSGFRPSDDACAFGYNIPAQLMAVMALRMINEFATLWNDTDLRERASALAGDIGAGVDAHAMVEGRFAYEVDGLGNALCMDDANMPSLLSLPLTSDVTAEDSRYTATRAWILSPANPFFYEGRAASGIGSPHTPERYIWHIAIAVQGLTGNMAEARSCLETLLATDGDTGQMHEGFHADDPTQFTREWFSWANSMACALMMRIASA</sequence>
<evidence type="ECO:0000313" key="1">
    <source>
        <dbReference type="EMBL" id="RMB59885.1"/>
    </source>
</evidence>
<dbReference type="RefSeq" id="WP_121901366.1">
    <property type="nucleotide sequence ID" value="NZ_REFW01000002.1"/>
</dbReference>
<dbReference type="InterPro" id="IPR008313">
    <property type="entry name" value="GH125"/>
</dbReference>
<reference evidence="1 2" key="1">
    <citation type="submission" date="2018-10" db="EMBL/GenBank/DDBJ databases">
        <title>Tessaracoccus antarcticuss sp. nov., isolated from sediment.</title>
        <authorList>
            <person name="Zhou L.Y."/>
            <person name="Du Z.J."/>
        </authorList>
    </citation>
    <scope>NUCLEOTIDE SEQUENCE [LARGE SCALE GENOMIC DNA]</scope>
    <source>
        <strain evidence="1 2">JDX10</strain>
    </source>
</reference>
<name>A0A3M0G4T8_9ACTN</name>